<evidence type="ECO:0000313" key="2">
    <source>
        <dbReference type="Proteomes" id="UP000729402"/>
    </source>
</evidence>
<proteinExistence type="predicted"/>
<gene>
    <name evidence="1" type="ORF">GUJ93_ZPchr0003g18518</name>
</gene>
<reference evidence="1" key="1">
    <citation type="journal article" date="2021" name="bioRxiv">
        <title>Whole Genome Assembly and Annotation of Northern Wild Rice, Zizania palustris L., Supports a Whole Genome Duplication in the Zizania Genus.</title>
        <authorList>
            <person name="Haas M."/>
            <person name="Kono T."/>
            <person name="Macchietto M."/>
            <person name="Millas R."/>
            <person name="McGilp L."/>
            <person name="Shao M."/>
            <person name="Duquette J."/>
            <person name="Hirsch C.N."/>
            <person name="Kimball J."/>
        </authorList>
    </citation>
    <scope>NUCLEOTIDE SEQUENCE</scope>
    <source>
        <tissue evidence="1">Fresh leaf tissue</tissue>
    </source>
</reference>
<dbReference type="AlphaFoldDB" id="A0A8J5V7G2"/>
<keyword evidence="2" id="KW-1185">Reference proteome</keyword>
<comment type="caution">
    <text evidence="1">The sequence shown here is derived from an EMBL/GenBank/DDBJ whole genome shotgun (WGS) entry which is preliminary data.</text>
</comment>
<evidence type="ECO:0000313" key="1">
    <source>
        <dbReference type="EMBL" id="KAG8063362.1"/>
    </source>
</evidence>
<dbReference type="Proteomes" id="UP000729402">
    <property type="component" value="Unassembled WGS sequence"/>
</dbReference>
<sequence>MRRVAARLQIPPHLPRVPASRLPLGCCFSALLFSQSSAPQEEDEPSRSARFQTRGRLLPLFLQTSSTSPQGSPEIT</sequence>
<reference evidence="1" key="2">
    <citation type="submission" date="2021-02" db="EMBL/GenBank/DDBJ databases">
        <authorList>
            <person name="Kimball J.A."/>
            <person name="Haas M.W."/>
            <person name="Macchietto M."/>
            <person name="Kono T."/>
            <person name="Duquette J."/>
            <person name="Shao M."/>
        </authorList>
    </citation>
    <scope>NUCLEOTIDE SEQUENCE</scope>
    <source>
        <tissue evidence="1">Fresh leaf tissue</tissue>
    </source>
</reference>
<accession>A0A8J5V7G2</accession>
<organism evidence="1 2">
    <name type="scientific">Zizania palustris</name>
    <name type="common">Northern wild rice</name>
    <dbReference type="NCBI Taxonomy" id="103762"/>
    <lineage>
        <taxon>Eukaryota</taxon>
        <taxon>Viridiplantae</taxon>
        <taxon>Streptophyta</taxon>
        <taxon>Embryophyta</taxon>
        <taxon>Tracheophyta</taxon>
        <taxon>Spermatophyta</taxon>
        <taxon>Magnoliopsida</taxon>
        <taxon>Liliopsida</taxon>
        <taxon>Poales</taxon>
        <taxon>Poaceae</taxon>
        <taxon>BOP clade</taxon>
        <taxon>Oryzoideae</taxon>
        <taxon>Oryzeae</taxon>
        <taxon>Zizaniinae</taxon>
        <taxon>Zizania</taxon>
    </lineage>
</organism>
<dbReference type="EMBL" id="JAAALK010000286">
    <property type="protein sequence ID" value="KAG8063362.1"/>
    <property type="molecule type" value="Genomic_DNA"/>
</dbReference>
<name>A0A8J5V7G2_ZIZPA</name>
<protein>
    <submittedName>
        <fullName evidence="1">Uncharacterized protein</fullName>
    </submittedName>
</protein>